<keyword evidence="5" id="KW-0325">Glycoprotein</keyword>
<evidence type="ECO:0000313" key="7">
    <source>
        <dbReference type="EMBL" id="TPX17563.1"/>
    </source>
</evidence>
<dbReference type="InterPro" id="IPR029058">
    <property type="entry name" value="AB_hydrolase_fold"/>
</dbReference>
<feature type="region of interest" description="Disordered" evidence="6">
    <location>
        <begin position="1"/>
        <end position="43"/>
    </location>
</feature>
<dbReference type="STRING" id="1093900.A0A507BDE3"/>
<evidence type="ECO:0000313" key="8">
    <source>
        <dbReference type="Proteomes" id="UP000319257"/>
    </source>
</evidence>
<dbReference type="PANTHER" id="PTHR11247">
    <property type="entry name" value="PALMITOYL-PROTEIN THIOESTERASE/DOLICHYLDIPHOSPHATASE 1"/>
    <property type="match status" value="1"/>
</dbReference>
<dbReference type="RefSeq" id="XP_030999274.1">
    <property type="nucleotide sequence ID" value="XM_031134932.1"/>
</dbReference>
<evidence type="ECO:0000256" key="6">
    <source>
        <dbReference type="SAM" id="MobiDB-lite"/>
    </source>
</evidence>
<keyword evidence="3" id="KW-0732">Signal</keyword>
<proteinExistence type="inferred from homology"/>
<protein>
    <recommendedName>
        <fullName evidence="2">palmitoyl-protein hydrolase</fullName>
        <ecNumber evidence="2">3.1.2.22</ecNumber>
    </recommendedName>
</protein>
<keyword evidence="4" id="KW-0378">Hydrolase</keyword>
<evidence type="ECO:0000256" key="2">
    <source>
        <dbReference type="ARBA" id="ARBA00012423"/>
    </source>
</evidence>
<dbReference type="GO" id="GO:0008474">
    <property type="term" value="F:palmitoyl-(protein) hydrolase activity"/>
    <property type="evidence" value="ECO:0007669"/>
    <property type="project" value="UniProtKB-EC"/>
</dbReference>
<organism evidence="7 8">
    <name type="scientific">Thyridium curvatum</name>
    <dbReference type="NCBI Taxonomy" id="1093900"/>
    <lineage>
        <taxon>Eukaryota</taxon>
        <taxon>Fungi</taxon>
        <taxon>Dikarya</taxon>
        <taxon>Ascomycota</taxon>
        <taxon>Pezizomycotina</taxon>
        <taxon>Sordariomycetes</taxon>
        <taxon>Sordariomycetidae</taxon>
        <taxon>Thyridiales</taxon>
        <taxon>Thyridiaceae</taxon>
        <taxon>Thyridium</taxon>
    </lineage>
</organism>
<reference evidence="7 8" key="1">
    <citation type="submission" date="2019-06" db="EMBL/GenBank/DDBJ databases">
        <title>Draft genome sequence of the filamentous fungus Phialemoniopsis curvata isolated from diesel fuel.</title>
        <authorList>
            <person name="Varaljay V.A."/>
            <person name="Lyon W.J."/>
            <person name="Crouch A.L."/>
            <person name="Drake C.E."/>
            <person name="Hollomon J.M."/>
            <person name="Nadeau L.J."/>
            <person name="Nunn H.S."/>
            <person name="Stevenson B.S."/>
            <person name="Bojanowski C.L."/>
            <person name="Crookes-Goodson W.J."/>
        </authorList>
    </citation>
    <scope>NUCLEOTIDE SEQUENCE [LARGE SCALE GENOMIC DNA]</scope>
    <source>
        <strain evidence="7 8">D216</strain>
    </source>
</reference>
<dbReference type="PANTHER" id="PTHR11247:SF8">
    <property type="entry name" value="PALMITOYL-PROTEIN THIOESTERASE 1"/>
    <property type="match status" value="1"/>
</dbReference>
<sequence>MESVGRRLSCREKLGPPHLPARRCYDDSGASPPPGRRADDNNSTTISSASFIWWTTDTYFKPDLEPNQKHTGCAMVRLQTLVALGSLVLPSVTAATITQHKSSQPRRTDEDNDDTPLPLVIWHGKFHSFQSAGYPPLSPAGHPPLTVHLPSPGLGDNYAAEGLQSVGDLAEAVNPGTLVYYVRMDENPSSDRSATFLGNVTEQIAKACADIAAHPILSTAPAIDALGFSQGGQFLRAYVERCNSPPVRSLVTFGSQHNGIVAFRDCAATDWLCKGAMALLRGNTWSGFVQGRLVPAQYFRDPADYGSYLESSNFLADINNERALKNQTYRRNLARLEQLVLYMFSEDTTVVPKETSWFEEVNGTEVTPLRARRLYTEDWIGLRELDRKGGLKFRTAEGEHMRITDKVLNETFRDFYGPYGRTFARDDVSFSDEL</sequence>
<gene>
    <name evidence="7" type="ORF">E0L32_012126</name>
</gene>
<dbReference type="Pfam" id="PF02089">
    <property type="entry name" value="Palm_thioest"/>
    <property type="match status" value="1"/>
</dbReference>
<comment type="similarity">
    <text evidence="1">Belongs to the palmitoyl-protein thioesterase family.</text>
</comment>
<dbReference type="Proteomes" id="UP000319257">
    <property type="component" value="Unassembled WGS sequence"/>
</dbReference>
<name>A0A507BDE3_9PEZI</name>
<evidence type="ECO:0000256" key="1">
    <source>
        <dbReference type="ARBA" id="ARBA00010758"/>
    </source>
</evidence>
<accession>A0A507BDE3</accession>
<dbReference type="InParanoid" id="A0A507BDE3"/>
<evidence type="ECO:0000256" key="4">
    <source>
        <dbReference type="ARBA" id="ARBA00022801"/>
    </source>
</evidence>
<dbReference type="AlphaFoldDB" id="A0A507BDE3"/>
<keyword evidence="8" id="KW-1185">Reference proteome</keyword>
<dbReference type="SUPFAM" id="SSF53474">
    <property type="entry name" value="alpha/beta-Hydrolases"/>
    <property type="match status" value="1"/>
</dbReference>
<dbReference type="EMBL" id="SKBQ01000138">
    <property type="protein sequence ID" value="TPX17563.1"/>
    <property type="molecule type" value="Genomic_DNA"/>
</dbReference>
<dbReference type="OrthoDB" id="10263094at2759"/>
<dbReference type="FunFam" id="3.40.50.1820:FF:000107">
    <property type="entry name" value="Palmitoyl-protein thioesterase 1"/>
    <property type="match status" value="1"/>
</dbReference>
<evidence type="ECO:0000256" key="5">
    <source>
        <dbReference type="ARBA" id="ARBA00023180"/>
    </source>
</evidence>
<dbReference type="GeneID" id="41979573"/>
<evidence type="ECO:0000256" key="3">
    <source>
        <dbReference type="ARBA" id="ARBA00022729"/>
    </source>
</evidence>
<comment type="caution">
    <text evidence="7">The sequence shown here is derived from an EMBL/GenBank/DDBJ whole genome shotgun (WGS) entry which is preliminary data.</text>
</comment>
<dbReference type="Gene3D" id="3.40.50.1820">
    <property type="entry name" value="alpha/beta hydrolase"/>
    <property type="match status" value="1"/>
</dbReference>
<dbReference type="EC" id="3.1.2.22" evidence="2"/>